<proteinExistence type="predicted"/>
<comment type="caution">
    <text evidence="2">The sequence shown here is derived from an EMBL/GenBank/DDBJ whole genome shotgun (WGS) entry which is preliminary data.</text>
</comment>
<evidence type="ECO:0000313" key="2">
    <source>
        <dbReference type="EMBL" id="ORY30520.1"/>
    </source>
</evidence>
<organism evidence="2 3">
    <name type="scientific">Rhizoclosmatium globosum</name>
    <dbReference type="NCBI Taxonomy" id="329046"/>
    <lineage>
        <taxon>Eukaryota</taxon>
        <taxon>Fungi</taxon>
        <taxon>Fungi incertae sedis</taxon>
        <taxon>Chytridiomycota</taxon>
        <taxon>Chytridiomycota incertae sedis</taxon>
        <taxon>Chytridiomycetes</taxon>
        <taxon>Chytridiales</taxon>
        <taxon>Chytriomycetaceae</taxon>
        <taxon>Rhizoclosmatium</taxon>
    </lineage>
</organism>
<dbReference type="Proteomes" id="UP000193642">
    <property type="component" value="Unassembled WGS sequence"/>
</dbReference>
<reference evidence="2 3" key="1">
    <citation type="submission" date="2016-07" db="EMBL/GenBank/DDBJ databases">
        <title>Pervasive Adenine N6-methylation of Active Genes in Fungi.</title>
        <authorList>
            <consortium name="DOE Joint Genome Institute"/>
            <person name="Mondo S.J."/>
            <person name="Dannebaum R.O."/>
            <person name="Kuo R.C."/>
            <person name="Labutti K."/>
            <person name="Haridas S."/>
            <person name="Kuo A."/>
            <person name="Salamov A."/>
            <person name="Ahrendt S.R."/>
            <person name="Lipzen A."/>
            <person name="Sullivan W."/>
            <person name="Andreopoulos W.B."/>
            <person name="Clum A."/>
            <person name="Lindquist E."/>
            <person name="Daum C."/>
            <person name="Ramamoorthy G.K."/>
            <person name="Gryganskyi A."/>
            <person name="Culley D."/>
            <person name="Magnuson J.K."/>
            <person name="James T.Y."/>
            <person name="O'Malley M.A."/>
            <person name="Stajich J.E."/>
            <person name="Spatafora J.W."/>
            <person name="Visel A."/>
            <person name="Grigoriev I.V."/>
        </authorList>
    </citation>
    <scope>NUCLEOTIDE SEQUENCE [LARGE SCALE GENOMIC DNA]</scope>
    <source>
        <strain evidence="2 3">JEL800</strain>
    </source>
</reference>
<evidence type="ECO:0000313" key="3">
    <source>
        <dbReference type="Proteomes" id="UP000193642"/>
    </source>
</evidence>
<evidence type="ECO:0000256" key="1">
    <source>
        <dbReference type="SAM" id="Coils"/>
    </source>
</evidence>
<keyword evidence="1" id="KW-0175">Coiled coil</keyword>
<feature type="coiled-coil region" evidence="1">
    <location>
        <begin position="274"/>
        <end position="301"/>
    </location>
</feature>
<protein>
    <submittedName>
        <fullName evidence="2">Uncharacterized protein</fullName>
    </submittedName>
</protein>
<dbReference type="AlphaFoldDB" id="A0A1Y2B7J8"/>
<sequence length="321" mass="35778">MTSKIHPSDILFSASVTRILNTPVDKSNNTQESTAVGAGQVATSDWLGSFWNTIVQPTSPTTATPIQTQKKQVKLEITNSQIFEREQNRTDGGSSVTVFDPILTDIEMELQGDGPFRFSLTGRNVGGASKQVRVYEDWGFEGTVTVEGTSTPTQNKKDLSIEDLSVSELEREVEVAGEPVVEDVEESESFPVFMSKQEEYNMDGISGDVVEALFHPMEEVLQESKVKESQHAEKEALLQENVQREWDDIPILIRGAEAEVTTLKKRIQDNIKYSQERVEAMDKIKDRLEALRNNIKEVLSADSEVAMELAETSEGFLVQSE</sequence>
<keyword evidence="3" id="KW-1185">Reference proteome</keyword>
<name>A0A1Y2B7J8_9FUNG</name>
<gene>
    <name evidence="2" type="ORF">BCR33DRAFT_792632</name>
</gene>
<accession>A0A1Y2B7J8</accession>
<dbReference type="EMBL" id="MCGO01000082">
    <property type="protein sequence ID" value="ORY30520.1"/>
    <property type="molecule type" value="Genomic_DNA"/>
</dbReference>